<keyword evidence="3" id="KW-1185">Reference proteome</keyword>
<dbReference type="EMBL" id="FMWG01000001">
    <property type="protein sequence ID" value="SCZ49550.1"/>
    <property type="molecule type" value="Genomic_DNA"/>
</dbReference>
<proteinExistence type="predicted"/>
<evidence type="ECO:0000313" key="3">
    <source>
        <dbReference type="Proteomes" id="UP000198767"/>
    </source>
</evidence>
<dbReference type="Pfam" id="PF13673">
    <property type="entry name" value="Acetyltransf_10"/>
    <property type="match status" value="1"/>
</dbReference>
<dbReference type="RefSeq" id="WP_090214658.1">
    <property type="nucleotide sequence ID" value="NZ_FMWG01000001.1"/>
</dbReference>
<gene>
    <name evidence="2" type="ORF">SAMN04488118_101104</name>
</gene>
<dbReference type="AlphaFoldDB" id="A0A1G5PKA4"/>
<evidence type="ECO:0000313" key="2">
    <source>
        <dbReference type="EMBL" id="SCZ49550.1"/>
    </source>
</evidence>
<protein>
    <submittedName>
        <fullName evidence="2">Acetyltransferase (GNAT) domain-containing protein</fullName>
    </submittedName>
</protein>
<name>A0A1G5PKA4_9RHOB</name>
<dbReference type="STRING" id="1156985.SAMN04488118_101104"/>
<evidence type="ECO:0000259" key="1">
    <source>
        <dbReference type="PROSITE" id="PS51186"/>
    </source>
</evidence>
<dbReference type="PROSITE" id="PS51186">
    <property type="entry name" value="GNAT"/>
    <property type="match status" value="1"/>
</dbReference>
<reference evidence="2 3" key="1">
    <citation type="submission" date="2016-10" db="EMBL/GenBank/DDBJ databases">
        <authorList>
            <person name="de Groot N.N."/>
        </authorList>
    </citation>
    <scope>NUCLEOTIDE SEQUENCE [LARGE SCALE GENOMIC DNA]</scope>
    <source>
        <strain evidence="2 3">U95</strain>
    </source>
</reference>
<dbReference type="GO" id="GO:0016747">
    <property type="term" value="F:acyltransferase activity, transferring groups other than amino-acyl groups"/>
    <property type="evidence" value="ECO:0007669"/>
    <property type="project" value="InterPro"/>
</dbReference>
<dbReference type="SUPFAM" id="SSF55729">
    <property type="entry name" value="Acyl-CoA N-acyltransferases (Nat)"/>
    <property type="match status" value="1"/>
</dbReference>
<dbReference type="InterPro" id="IPR000182">
    <property type="entry name" value="GNAT_dom"/>
</dbReference>
<feature type="domain" description="N-acetyltransferase" evidence="1">
    <location>
        <begin position="25"/>
        <end position="160"/>
    </location>
</feature>
<dbReference type="CDD" id="cd04301">
    <property type="entry name" value="NAT_SF"/>
    <property type="match status" value="1"/>
</dbReference>
<keyword evidence="2" id="KW-0808">Transferase</keyword>
<sequence length="161" mass="17453">MSGSIRGNETFRRAVLSDSGDISRVLIRSIKELCYLDHQGDAAKIADWCANKSPDHVLAWLESGADIWVCEDASTLLGVGGLRREEITLLYLQPTAVGRGVGKTLLSHLESEMLHSGVETAKLNATKTGLPFYLSQGWAQTGGETSCGQQSCLEMQKTLAR</sequence>
<dbReference type="OrthoDB" id="9789081at2"/>
<dbReference type="Proteomes" id="UP000198767">
    <property type="component" value="Unassembled WGS sequence"/>
</dbReference>
<dbReference type="Gene3D" id="3.40.630.30">
    <property type="match status" value="1"/>
</dbReference>
<organism evidence="2 3">
    <name type="scientific">Epibacterium ulvae</name>
    <dbReference type="NCBI Taxonomy" id="1156985"/>
    <lineage>
        <taxon>Bacteria</taxon>
        <taxon>Pseudomonadati</taxon>
        <taxon>Pseudomonadota</taxon>
        <taxon>Alphaproteobacteria</taxon>
        <taxon>Rhodobacterales</taxon>
        <taxon>Roseobacteraceae</taxon>
        <taxon>Epibacterium</taxon>
    </lineage>
</organism>
<accession>A0A1G5PKA4</accession>
<dbReference type="InterPro" id="IPR016181">
    <property type="entry name" value="Acyl_CoA_acyltransferase"/>
</dbReference>